<dbReference type="Proteomes" id="UP000528185">
    <property type="component" value="Unassembled WGS sequence"/>
</dbReference>
<gene>
    <name evidence="1" type="ORF">AGRHK599_LOCUS1258</name>
</gene>
<sequence length="87" mass="9543">MKMESAGKDMRRIISDTGEVVGLAAKLMNNRWCALDCDGGRIARAGFFDTPRQVLQWFEKEERCCPSTCHTSTDGTAKAVKASPAMS</sequence>
<name>A0AAN2A1P2_RHIRH</name>
<reference evidence="1 2" key="1">
    <citation type="submission" date="2020-06" db="EMBL/GenBank/DDBJ databases">
        <authorList>
            <person name="De Coninck B."/>
            <person name="Ibrahim H."/>
        </authorList>
    </citation>
    <scope>NUCLEOTIDE SEQUENCE [LARGE SCALE GENOMIC DNA]</scope>
    <source>
        <strain evidence="1">Ag_rhizogenes_K599</strain>
    </source>
</reference>
<evidence type="ECO:0000313" key="2">
    <source>
        <dbReference type="Proteomes" id="UP000528185"/>
    </source>
</evidence>
<dbReference type="AlphaFoldDB" id="A0AAN2A1P2"/>
<dbReference type="EMBL" id="CAICSX020000001">
    <property type="protein sequence ID" value="CAD0211232.1"/>
    <property type="molecule type" value="Genomic_DNA"/>
</dbReference>
<evidence type="ECO:0000313" key="1">
    <source>
        <dbReference type="EMBL" id="CAD0211232.1"/>
    </source>
</evidence>
<organism evidence="1 2">
    <name type="scientific">Rhizobium rhizogenes</name>
    <name type="common">Agrobacterium rhizogenes</name>
    <dbReference type="NCBI Taxonomy" id="359"/>
    <lineage>
        <taxon>Bacteria</taxon>
        <taxon>Pseudomonadati</taxon>
        <taxon>Pseudomonadota</taxon>
        <taxon>Alphaproteobacteria</taxon>
        <taxon>Hyphomicrobiales</taxon>
        <taxon>Rhizobiaceae</taxon>
        <taxon>Rhizobium/Agrobacterium group</taxon>
        <taxon>Rhizobium</taxon>
    </lineage>
</organism>
<accession>A0AAN2A1P2</accession>
<proteinExistence type="predicted"/>
<protein>
    <submittedName>
        <fullName evidence="1">Uncharacterized protein</fullName>
    </submittedName>
</protein>
<dbReference type="KEGG" id="aro:B0909_05375"/>
<comment type="caution">
    <text evidence="1">The sequence shown here is derived from an EMBL/GenBank/DDBJ whole genome shotgun (WGS) entry which is preliminary data.</text>
</comment>